<dbReference type="EMBL" id="FOMW01000007">
    <property type="protein sequence ID" value="SFE44505.1"/>
    <property type="molecule type" value="Genomic_DNA"/>
</dbReference>
<dbReference type="InterPro" id="IPR035965">
    <property type="entry name" value="PAS-like_dom_sf"/>
</dbReference>
<evidence type="ECO:0000256" key="11">
    <source>
        <dbReference type="ARBA" id="ARBA00022777"/>
    </source>
</evidence>
<dbReference type="SMART" id="SM00086">
    <property type="entry name" value="PAC"/>
    <property type="match status" value="2"/>
</dbReference>
<dbReference type="RefSeq" id="WP_093923952.1">
    <property type="nucleotide sequence ID" value="NZ_FOMW01000007.1"/>
</dbReference>
<keyword evidence="5" id="KW-0716">Sensory transduction</keyword>
<evidence type="ECO:0000256" key="8">
    <source>
        <dbReference type="ARBA" id="ARBA00022679"/>
    </source>
</evidence>
<keyword evidence="12" id="KW-0067">ATP-binding</keyword>
<evidence type="ECO:0000256" key="5">
    <source>
        <dbReference type="ARBA" id="ARBA00022606"/>
    </source>
</evidence>
<dbReference type="InterPro" id="IPR036890">
    <property type="entry name" value="HATPase_C_sf"/>
</dbReference>
<keyword evidence="8" id="KW-0808">Transferase</keyword>
<evidence type="ECO:0000256" key="4">
    <source>
        <dbReference type="ARBA" id="ARBA00022553"/>
    </source>
</evidence>
<evidence type="ECO:0000256" key="9">
    <source>
        <dbReference type="ARBA" id="ARBA00022737"/>
    </source>
</evidence>
<evidence type="ECO:0000256" key="14">
    <source>
        <dbReference type="ARBA" id="ARBA00023026"/>
    </source>
</evidence>
<dbReference type="PROSITE" id="PS50112">
    <property type="entry name" value="PAS"/>
    <property type="match status" value="2"/>
</dbReference>
<organism evidence="18 19">
    <name type="scientific">Sulfitobacter brevis</name>
    <dbReference type="NCBI Taxonomy" id="74348"/>
    <lineage>
        <taxon>Bacteria</taxon>
        <taxon>Pseudomonadati</taxon>
        <taxon>Pseudomonadota</taxon>
        <taxon>Alphaproteobacteria</taxon>
        <taxon>Rhodobacterales</taxon>
        <taxon>Roseobacteraceae</taxon>
        <taxon>Sulfitobacter</taxon>
    </lineage>
</organism>
<dbReference type="PANTHER" id="PTHR41523:SF8">
    <property type="entry name" value="ETHYLENE RESPONSE SENSOR PROTEIN"/>
    <property type="match status" value="1"/>
</dbReference>
<dbReference type="Pfam" id="PF07536">
    <property type="entry name" value="HWE_HK"/>
    <property type="match status" value="1"/>
</dbReference>
<dbReference type="PROSITE" id="PS50113">
    <property type="entry name" value="PAC"/>
    <property type="match status" value="2"/>
</dbReference>
<evidence type="ECO:0000256" key="1">
    <source>
        <dbReference type="ARBA" id="ARBA00000085"/>
    </source>
</evidence>
<dbReference type="CDD" id="cd00130">
    <property type="entry name" value="PAS"/>
    <property type="match status" value="2"/>
</dbReference>
<dbReference type="Pfam" id="PF00989">
    <property type="entry name" value="PAS"/>
    <property type="match status" value="1"/>
</dbReference>
<evidence type="ECO:0000256" key="13">
    <source>
        <dbReference type="ARBA" id="ARBA00022991"/>
    </source>
</evidence>
<comment type="catalytic activity">
    <reaction evidence="1">
        <text>ATP + protein L-histidine = ADP + protein N-phospho-L-histidine.</text>
        <dbReference type="EC" id="2.7.13.3"/>
    </reaction>
</comment>
<keyword evidence="19" id="KW-1185">Reference proteome</keyword>
<dbReference type="InterPro" id="IPR000014">
    <property type="entry name" value="PAS"/>
</dbReference>
<feature type="domain" description="PAC" evidence="17">
    <location>
        <begin position="338"/>
        <end position="390"/>
    </location>
</feature>
<dbReference type="SUPFAM" id="SSF55785">
    <property type="entry name" value="PYP-like sensor domain (PAS domain)"/>
    <property type="match status" value="4"/>
</dbReference>
<dbReference type="OrthoDB" id="9816309at2"/>
<keyword evidence="3" id="KW-0600">Photoreceptor protein</keyword>
<evidence type="ECO:0000256" key="12">
    <source>
        <dbReference type="ARBA" id="ARBA00022840"/>
    </source>
</evidence>
<keyword evidence="13" id="KW-0157">Chromophore</keyword>
<dbReference type="InterPro" id="IPR011102">
    <property type="entry name" value="Sig_transdc_His_kinase_HWE"/>
</dbReference>
<dbReference type="InterPro" id="IPR013656">
    <property type="entry name" value="PAS_4"/>
</dbReference>
<evidence type="ECO:0000256" key="10">
    <source>
        <dbReference type="ARBA" id="ARBA00022741"/>
    </source>
</evidence>
<keyword evidence="7" id="KW-0288">FMN</keyword>
<dbReference type="Gene3D" id="3.30.565.10">
    <property type="entry name" value="Histidine kinase-like ATPase, C-terminal domain"/>
    <property type="match status" value="1"/>
</dbReference>
<dbReference type="SMART" id="SM00911">
    <property type="entry name" value="HWE_HK"/>
    <property type="match status" value="1"/>
</dbReference>
<dbReference type="EC" id="2.7.13.3" evidence="2"/>
<protein>
    <recommendedName>
        <fullName evidence="2">histidine kinase</fullName>
        <ecNumber evidence="2">2.7.13.3</ecNumber>
    </recommendedName>
</protein>
<evidence type="ECO:0000256" key="15">
    <source>
        <dbReference type="ARBA" id="ARBA00023170"/>
    </source>
</evidence>
<accession>A0A1I2AKF8</accession>
<keyword evidence="9" id="KW-0677">Repeat</keyword>
<evidence type="ECO:0000256" key="2">
    <source>
        <dbReference type="ARBA" id="ARBA00012438"/>
    </source>
</evidence>
<dbReference type="Gene3D" id="3.30.450.20">
    <property type="entry name" value="PAS domain"/>
    <property type="match status" value="4"/>
</dbReference>
<dbReference type="InterPro" id="IPR013767">
    <property type="entry name" value="PAS_fold"/>
</dbReference>
<name>A0A1I2AKF8_9RHOB</name>
<dbReference type="GO" id="GO:0004673">
    <property type="term" value="F:protein histidine kinase activity"/>
    <property type="evidence" value="ECO:0007669"/>
    <property type="project" value="UniProtKB-EC"/>
</dbReference>
<keyword evidence="14" id="KW-0843">Virulence</keyword>
<dbReference type="AlphaFoldDB" id="A0A1I2AKF8"/>
<proteinExistence type="predicted"/>
<dbReference type="Proteomes" id="UP000198977">
    <property type="component" value="Unassembled WGS sequence"/>
</dbReference>
<dbReference type="GO" id="GO:0006355">
    <property type="term" value="P:regulation of DNA-templated transcription"/>
    <property type="evidence" value="ECO:0007669"/>
    <property type="project" value="InterPro"/>
</dbReference>
<evidence type="ECO:0000259" key="17">
    <source>
        <dbReference type="PROSITE" id="PS50113"/>
    </source>
</evidence>
<feature type="domain" description="PAC" evidence="17">
    <location>
        <begin position="214"/>
        <end position="268"/>
    </location>
</feature>
<dbReference type="SMART" id="SM00091">
    <property type="entry name" value="PAS"/>
    <property type="match status" value="4"/>
</dbReference>
<keyword evidence="6" id="KW-0285">Flavoprotein</keyword>
<dbReference type="GO" id="GO:0009881">
    <property type="term" value="F:photoreceptor activity"/>
    <property type="evidence" value="ECO:0007669"/>
    <property type="project" value="UniProtKB-KW"/>
</dbReference>
<dbReference type="InterPro" id="IPR000700">
    <property type="entry name" value="PAS-assoc_C"/>
</dbReference>
<evidence type="ECO:0000259" key="16">
    <source>
        <dbReference type="PROSITE" id="PS50112"/>
    </source>
</evidence>
<dbReference type="GO" id="GO:0005524">
    <property type="term" value="F:ATP binding"/>
    <property type="evidence" value="ECO:0007669"/>
    <property type="project" value="UniProtKB-KW"/>
</dbReference>
<gene>
    <name evidence="18" type="ORF">SAMN04488523_107118</name>
</gene>
<sequence length="719" mass="80186">MMQNSVPQHPELQSLIDAMKDGAAIIAADGTILWVNDTWRKFAAANEGDTADEYVGVNYLDVCRQSSDAGDELARRVGTGIGGVLSGGEEFSTEYPCHSPTEKRWFEIIARPFGLSDQKYALIAHRNVTSRVEASVEASHAEQNVENLAAIVATMPDAVIAFDLDGKIISWNAAAYKLYGYERDEVIGESIEILYPPNWPAKVSDYIADIITRELRSFDVVRQTKYGDKRTIAVTAAPIRSITGEIIGISNVHRDVTDERAAEQRLRNVLDNLFAFVGILGPDGTLLEANRAPLEAANLVNSDVIGKKFWDTYWWNHAPDVQERLIQACKDALKGELIRYDEQVRIADGRLVWIDFQVAPLKDLDGKIVNLIPSGIDITARKKMVEALKTSHDTFQNLVAKSPFGIYTVDEDFRLAHVSDGARSVFENVDPLIGHDFEAALRTVWAEPFATEAIGLFRHTLATGEPYQAPSSTKIRQDTSEIESYDWRIERITMPDGRLGVVCNFYDLSERQRYEHHVRMLMREVNHRSKNLLTVVLSMARQTARNSQPVDFVERFSERLRGLSASQDLIVKRNWDGVGVRELVLSQMNHLSEEVRDNRVQVDGPEIIISPAAAEGIGMALHELATNALKYGALSVADGTVLVQWNLQQDDQEFSIDWREMNGPAVSPPERRGFGRIVIERMAANSVGGSVELDYDPTGVRWNLTAPLDGVRNKVSALA</sequence>
<feature type="domain" description="PAS" evidence="16">
    <location>
        <begin position="262"/>
        <end position="336"/>
    </location>
</feature>
<evidence type="ECO:0000313" key="19">
    <source>
        <dbReference type="Proteomes" id="UP000198977"/>
    </source>
</evidence>
<dbReference type="STRING" id="74348.SAMN04488523_107118"/>
<evidence type="ECO:0000256" key="3">
    <source>
        <dbReference type="ARBA" id="ARBA00022543"/>
    </source>
</evidence>
<evidence type="ECO:0000256" key="7">
    <source>
        <dbReference type="ARBA" id="ARBA00022643"/>
    </source>
</evidence>
<dbReference type="PANTHER" id="PTHR41523">
    <property type="entry name" value="TWO-COMPONENT SYSTEM SENSOR PROTEIN"/>
    <property type="match status" value="1"/>
</dbReference>
<keyword evidence="4" id="KW-0597">Phosphoprotein</keyword>
<dbReference type="Pfam" id="PF08448">
    <property type="entry name" value="PAS_4"/>
    <property type="match status" value="3"/>
</dbReference>
<evidence type="ECO:0000256" key="6">
    <source>
        <dbReference type="ARBA" id="ARBA00022630"/>
    </source>
</evidence>
<dbReference type="InterPro" id="IPR001610">
    <property type="entry name" value="PAC"/>
</dbReference>
<evidence type="ECO:0000313" key="18">
    <source>
        <dbReference type="EMBL" id="SFE44505.1"/>
    </source>
</evidence>
<keyword evidence="11" id="KW-0418">Kinase</keyword>
<keyword evidence="10" id="KW-0547">Nucleotide-binding</keyword>
<feature type="domain" description="PAS" evidence="16">
    <location>
        <begin position="144"/>
        <end position="196"/>
    </location>
</feature>
<reference evidence="18 19" key="1">
    <citation type="submission" date="2016-10" db="EMBL/GenBank/DDBJ databases">
        <authorList>
            <person name="de Groot N.N."/>
        </authorList>
    </citation>
    <scope>NUCLEOTIDE SEQUENCE [LARGE SCALE GENOMIC DNA]</scope>
    <source>
        <strain evidence="18 19">DSM 11443</strain>
    </source>
</reference>
<keyword evidence="15" id="KW-0675">Receptor</keyword>
<dbReference type="NCBIfam" id="TIGR00229">
    <property type="entry name" value="sensory_box"/>
    <property type="match status" value="2"/>
</dbReference>